<accession>A0A0D1Y9Q8</accession>
<dbReference type="Proteomes" id="UP000182836">
    <property type="component" value="Unassembled WGS sequence"/>
</dbReference>
<evidence type="ECO:0000313" key="4">
    <source>
        <dbReference type="Proteomes" id="UP000182836"/>
    </source>
</evidence>
<evidence type="ECO:0000313" key="3">
    <source>
        <dbReference type="Proteomes" id="UP000037269"/>
    </source>
</evidence>
<dbReference type="Proteomes" id="UP000037269">
    <property type="component" value="Unassembled WGS sequence"/>
</dbReference>
<organism evidence="1 3">
    <name type="scientific">Aneurinibacillus migulanus</name>
    <name type="common">Bacillus migulanus</name>
    <dbReference type="NCBI Taxonomy" id="47500"/>
    <lineage>
        <taxon>Bacteria</taxon>
        <taxon>Bacillati</taxon>
        <taxon>Bacillota</taxon>
        <taxon>Bacilli</taxon>
        <taxon>Bacillales</taxon>
        <taxon>Paenibacillaceae</taxon>
        <taxon>Aneurinibacillus group</taxon>
        <taxon>Aneurinibacillus</taxon>
    </lineage>
</organism>
<gene>
    <name evidence="1" type="ORF">AF333_22235</name>
    <name evidence="2" type="ORF">SAMN04487909_1591</name>
</gene>
<sequence length="69" mass="7490">MEPGKSCPPPQKGNSKEDTFCLFYSPILPKETANALLDEVELQKIPPSEQGKQKGGFTDLGLEGIKTIV</sequence>
<name>A0A0D1Y9Q8_ANEMI</name>
<reference evidence="2 4" key="2">
    <citation type="submission" date="2016-10" db="EMBL/GenBank/DDBJ databases">
        <authorList>
            <person name="de Groot N.N."/>
        </authorList>
    </citation>
    <scope>NUCLEOTIDE SEQUENCE [LARGE SCALE GENOMIC DNA]</scope>
    <source>
        <strain evidence="2 4">DSM 2895</strain>
    </source>
</reference>
<evidence type="ECO:0000313" key="1">
    <source>
        <dbReference type="EMBL" id="KON97746.1"/>
    </source>
</evidence>
<keyword evidence="3" id="KW-1185">Reference proteome</keyword>
<dbReference type="EMBL" id="LGUG01000004">
    <property type="protein sequence ID" value="KON97746.1"/>
    <property type="molecule type" value="Genomic_DNA"/>
</dbReference>
<reference evidence="1 3" key="1">
    <citation type="submission" date="2015-07" db="EMBL/GenBank/DDBJ databases">
        <title>Fjat-14205 dsm 2895.</title>
        <authorList>
            <person name="Liu B."/>
            <person name="Wang J."/>
            <person name="Zhu Y."/>
            <person name="Liu G."/>
            <person name="Chen Q."/>
            <person name="Chen Z."/>
            <person name="Lan J."/>
            <person name="Che J."/>
            <person name="Ge C."/>
            <person name="Shi H."/>
            <person name="Pan Z."/>
            <person name="Liu X."/>
        </authorList>
    </citation>
    <scope>NUCLEOTIDE SEQUENCE [LARGE SCALE GENOMIC DNA]</scope>
    <source>
        <strain evidence="1 3">DSM 2895</strain>
    </source>
</reference>
<dbReference type="PATRIC" id="fig|47500.8.peg.6726"/>
<evidence type="ECO:0000313" key="2">
    <source>
        <dbReference type="EMBL" id="SDK47450.1"/>
    </source>
</evidence>
<dbReference type="EMBL" id="FNED01000059">
    <property type="protein sequence ID" value="SDK47450.1"/>
    <property type="molecule type" value="Genomic_DNA"/>
</dbReference>
<proteinExistence type="predicted"/>
<protein>
    <submittedName>
        <fullName evidence="1">Uncharacterized protein</fullName>
    </submittedName>
</protein>
<dbReference type="AlphaFoldDB" id="A0A0D1Y9Q8"/>